<keyword evidence="3" id="KW-1185">Reference proteome</keyword>
<feature type="transmembrane region" description="Helical" evidence="1">
    <location>
        <begin position="42"/>
        <end position="67"/>
    </location>
</feature>
<dbReference type="AlphaFoldDB" id="A0A1H7PYF4"/>
<evidence type="ECO:0000256" key="1">
    <source>
        <dbReference type="SAM" id="Phobius"/>
    </source>
</evidence>
<dbReference type="OrthoDB" id="710026at2"/>
<protein>
    <recommendedName>
        <fullName evidence="4">PH domain-containing protein</fullName>
    </recommendedName>
</protein>
<gene>
    <name evidence="2" type="ORF">SAMN05421740_10567</name>
</gene>
<name>A0A1H7PYF4_9SPHI</name>
<accession>A0A1H7PYF4</accession>
<proteinExistence type="predicted"/>
<reference evidence="3" key="1">
    <citation type="submission" date="2016-10" db="EMBL/GenBank/DDBJ databases">
        <authorList>
            <person name="Varghese N."/>
            <person name="Submissions S."/>
        </authorList>
    </citation>
    <scope>NUCLEOTIDE SEQUENCE [LARGE SCALE GENOMIC DNA]</scope>
    <source>
        <strain evidence="3">Jip14</strain>
    </source>
</reference>
<keyword evidence="1" id="KW-0812">Transmembrane</keyword>
<dbReference type="Proteomes" id="UP000198916">
    <property type="component" value="Unassembled WGS sequence"/>
</dbReference>
<evidence type="ECO:0008006" key="4">
    <source>
        <dbReference type="Google" id="ProtNLM"/>
    </source>
</evidence>
<organism evidence="2 3">
    <name type="scientific">Parapedobacter koreensis</name>
    <dbReference type="NCBI Taxonomy" id="332977"/>
    <lineage>
        <taxon>Bacteria</taxon>
        <taxon>Pseudomonadati</taxon>
        <taxon>Bacteroidota</taxon>
        <taxon>Sphingobacteriia</taxon>
        <taxon>Sphingobacteriales</taxon>
        <taxon>Sphingobacteriaceae</taxon>
        <taxon>Parapedobacter</taxon>
    </lineage>
</organism>
<sequence>MQTIITTFLIVSTVSTLYWWTNQQGNNATAVSPGVTLLKNNVFFAILGYVCAAMFVGLIALASFVGLGDEDDFWYAIASFAIVLPLTGYGCFYCLAYYRRHRVELTAGGMTVYDAWGCSKTAAWADIKSADFNSFMNEIRVYTKDGERLRISSLLYGLDVFRAELAKHHPYLVQRTLRP</sequence>
<keyword evidence="1" id="KW-0472">Membrane</keyword>
<evidence type="ECO:0000313" key="2">
    <source>
        <dbReference type="EMBL" id="SEL40518.1"/>
    </source>
</evidence>
<dbReference type="EMBL" id="FNZR01000005">
    <property type="protein sequence ID" value="SEL40518.1"/>
    <property type="molecule type" value="Genomic_DNA"/>
</dbReference>
<keyword evidence="1" id="KW-1133">Transmembrane helix</keyword>
<feature type="transmembrane region" description="Helical" evidence="1">
    <location>
        <begin position="73"/>
        <end position="98"/>
    </location>
</feature>
<dbReference type="RefSeq" id="WP_090606133.1">
    <property type="nucleotide sequence ID" value="NZ_FNZR01000005.1"/>
</dbReference>
<evidence type="ECO:0000313" key="3">
    <source>
        <dbReference type="Proteomes" id="UP000198916"/>
    </source>
</evidence>